<accession>A0A1E7F855</accession>
<dbReference type="Gene3D" id="1.20.58.1780">
    <property type="match status" value="1"/>
</dbReference>
<evidence type="ECO:0000256" key="2">
    <source>
        <dbReference type="ARBA" id="ARBA00007373"/>
    </source>
</evidence>
<evidence type="ECO:0000256" key="5">
    <source>
        <dbReference type="SAM" id="MobiDB-lite"/>
    </source>
</evidence>
<keyword evidence="3" id="KW-0813">Transport</keyword>
<feature type="compositionally biased region" description="Polar residues" evidence="5">
    <location>
        <begin position="1"/>
        <end position="17"/>
    </location>
</feature>
<organism evidence="8 9">
    <name type="scientific">Fragilariopsis cylindrus CCMP1102</name>
    <dbReference type="NCBI Taxonomy" id="635003"/>
    <lineage>
        <taxon>Eukaryota</taxon>
        <taxon>Sar</taxon>
        <taxon>Stramenopiles</taxon>
        <taxon>Ochrophyta</taxon>
        <taxon>Bacillariophyta</taxon>
        <taxon>Bacillariophyceae</taxon>
        <taxon>Bacillariophycidae</taxon>
        <taxon>Bacillariales</taxon>
        <taxon>Bacillariaceae</taxon>
        <taxon>Fragilariopsis</taxon>
    </lineage>
</organism>
<dbReference type="GO" id="GO:0000972">
    <property type="term" value="P:transcription-dependent tethering of RNA polymerase II gene DNA at nuclear periphery"/>
    <property type="evidence" value="ECO:0007669"/>
    <property type="project" value="TreeGrafter"/>
</dbReference>
<dbReference type="PANTHER" id="PTHR10350">
    <property type="entry name" value="NUCLEAR PORE COMPLEX PROTEIN NUP155"/>
    <property type="match status" value="1"/>
</dbReference>
<comment type="subcellular location">
    <subcellularLocation>
        <location evidence="1">Nucleus</location>
    </subcellularLocation>
</comment>
<keyword evidence="4" id="KW-0539">Nucleus</keyword>
<evidence type="ECO:0000256" key="4">
    <source>
        <dbReference type="ARBA" id="ARBA00023242"/>
    </source>
</evidence>
<dbReference type="Pfam" id="PF03177">
    <property type="entry name" value="Nucleoporin_C"/>
    <property type="match status" value="2"/>
</dbReference>
<gene>
    <name evidence="8" type="ORF">FRACYDRAFT_188631</name>
</gene>
<evidence type="ECO:0000256" key="1">
    <source>
        <dbReference type="ARBA" id="ARBA00004123"/>
    </source>
</evidence>
<keyword evidence="9" id="KW-1185">Reference proteome</keyword>
<dbReference type="GO" id="GO:0017056">
    <property type="term" value="F:structural constituent of nuclear pore"/>
    <property type="evidence" value="ECO:0007669"/>
    <property type="project" value="InterPro"/>
</dbReference>
<dbReference type="GO" id="GO:0006405">
    <property type="term" value="P:RNA export from nucleus"/>
    <property type="evidence" value="ECO:0007669"/>
    <property type="project" value="TreeGrafter"/>
</dbReference>
<sequence length="1868" mass="204152">MTPVDNGSASQSQQNQYWRDDFRPLRDAGKNVLQMLRRDETSVHADLYRRIMSTNQVGRSNRTSSASRTGNDADSNPAHRYFPSYDSDDTAKKGDSANNNSNSNSSNNNGNSNSNNDSNIDVSGVAAGPIKHAQTIPLPPYLREVRSKAKVAILMGLFPEAQLAWMTTDDTVYLWAYHQNSGNMNGIRSGSGAGAGGGAENQFLEFKVPSGQPIVMVEWCLVVTTKEEAMICALARASATASGTTEISNGNRSKGTSSSSSSSSSPWTVVLTKFIIPSDWISFLSVASTKSGRVFLGGQDGNVYELDYDLLVKRHQQQQDSQQGTSVGERLDRFYDGSDDISSCRDGGAGSSSSSSTECPDVLLDKSLSANQSATERFLQNGKRVIEIVSGGGVDQQQRKYLQPPRKCRKINHSQNGILRHILPDFVTKVGSALFSGVGFDTSTTTAGGAITQIVVDDERQVLYTLSSPKGWICAMDLSSSASANVASNDSTASPAPVLAAVLDAPATARLYLEAVSRGRINPPQVSGSNQGILQFLGNGDAAQAGVGGMDGARRILKLVEQAKMRSNGRGRGSNRGGVGPDLLTPVSIRIVPNQESTRITLVAVTSGGIRYYLSTLSQKTMGIGPSTAHARFPRRYNPWKPSSRFTLCHVKAPPPVIADDYYYQNSSISSSSKGVSATASSSTPNFPSCGVAPMVSRSLRVDASCYLHGTFLVAFQPMGSVETGGNGTSASTPSFATRNDVLIATTSDCAKRITVKQIREDNNTIETSRFSPGGICEIVSRHLSQSNGISGGRVWDIEPASYAQGKALYLALHSKTPTDQELGVGMIPAYVPKSSSNHARSKALTSSSSSKNTTGTIVPTSKQYFSSAGLTVFTNMLMGRHAEYGLTVQKPLIQTLERIPSYRISLHSGSDGFSFTATDMAPQMKSSSVSRSPRLSPWMIRPDVASLDPLALQHLERHESTFLALNSGGIHSYQSTSLLGKLSEIILAAGMNVRTDLKVTSFFENYGYDEGCAMCLMLAIQPGASHDLKEWAIRAALSRAYRPRLAPISTKDESWIPNGYNMECSALCKGLYLSVARLLRPIWYKPAVVVTEGRVVKRGSKSTTTPTKVELLLDDDILQEINQPLKALEEVIAAVFKIPIESVPLKAVNNNSGVLTVAEAEELARNIEERNIHSVYRLLSRTTQLLNLLSCLRRAHSMPDLPEVEWGLLHGIHIAQLVETSQGQERIENVLNKLVTSGSDRDMTMTSADANNLANMLSQQCYHYFSPGNRYSYLGFQMAKEALSLPRGQSRRAVVGKQAATCLKDAAKNWFSPNLITGRLLHTRESEGFIQVAERAVQYNSPLARAAAFLVELEDIEGLVDVCLITAMNFKVKGGNNGKNQDDGAGTSYQWESGLYHKRPETFSGGASNSSNGNTMVSGANVTALDAIDTCYSLIFYYMSKFLNSFDEGEKYMGDKLVSACAFEHSDKVFLYAFFEHMLNNNHKDVLLRLTSLDLEKWLSEKRVDHQRDLLLNYYQIQEKNFEAGQVALRTAQDEGQELKLSDRIEYLEICIVAFSSALENSPMNHGAILSHKSSAEGVLNLAKLQARILNSIDSTIYIIEDNNMKRLEYSLLISSDLYNHFAVPYDMHEICLLLFHASGYTNQDEIKKAWKDLLCAEIFPCSTRNNDVFQGLEDFREGSSMENQGAVLLDTSTSGEDPIFENGLWIAKVEETVVRLGDQIFCHDANVYFPVDFVGGCLEELRRTNAIADASNDKSPNQDWTFSLLLSVGVPFRASFDTLYKIMEDENRGTNDSSKCLSNLEALVSMLQSFVNGVRNGRLGSHNANRLDLTSAVERVKMQLQALPEDVTEVLDRIVAVEQDIQRITR</sequence>
<dbReference type="PANTHER" id="PTHR10350:SF6">
    <property type="entry name" value="NUCLEAR PORE COMPLEX PROTEIN NUP155"/>
    <property type="match status" value="1"/>
</dbReference>
<feature type="compositionally biased region" description="Low complexity" evidence="5">
    <location>
        <begin position="96"/>
        <end position="119"/>
    </location>
</feature>
<proteinExistence type="inferred from homology"/>
<dbReference type="EMBL" id="KV784361">
    <property type="protein sequence ID" value="OEU14023.1"/>
    <property type="molecule type" value="Genomic_DNA"/>
</dbReference>
<dbReference type="Proteomes" id="UP000095751">
    <property type="component" value="Unassembled WGS sequence"/>
</dbReference>
<evidence type="ECO:0000259" key="7">
    <source>
        <dbReference type="Pfam" id="PF08801"/>
    </source>
</evidence>
<feature type="compositionally biased region" description="Polar residues" evidence="5">
    <location>
        <begin position="243"/>
        <end position="256"/>
    </location>
</feature>
<dbReference type="InterPro" id="IPR042537">
    <property type="entry name" value="Nucleoporin_Nup155_C_2"/>
</dbReference>
<dbReference type="GO" id="GO:0036228">
    <property type="term" value="P:protein localization to nuclear inner membrane"/>
    <property type="evidence" value="ECO:0007669"/>
    <property type="project" value="TreeGrafter"/>
</dbReference>
<evidence type="ECO:0000313" key="9">
    <source>
        <dbReference type="Proteomes" id="UP000095751"/>
    </source>
</evidence>
<dbReference type="GO" id="GO:0006606">
    <property type="term" value="P:protein import into nucleus"/>
    <property type="evidence" value="ECO:0007669"/>
    <property type="project" value="TreeGrafter"/>
</dbReference>
<feature type="compositionally biased region" description="Polar residues" evidence="5">
    <location>
        <begin position="54"/>
        <end position="74"/>
    </location>
</feature>
<dbReference type="Gene3D" id="1.25.40.440">
    <property type="entry name" value="Nucleoporin, helical domain, central subdomain"/>
    <property type="match status" value="1"/>
</dbReference>
<evidence type="ECO:0000259" key="6">
    <source>
        <dbReference type="Pfam" id="PF03177"/>
    </source>
</evidence>
<protein>
    <recommendedName>
        <fullName evidence="10">Nucleoporin-domain-containing protein</fullName>
    </recommendedName>
</protein>
<dbReference type="InterPro" id="IPR007187">
    <property type="entry name" value="Nucleoporin_Nup133/Nup155_C"/>
</dbReference>
<evidence type="ECO:0008006" key="10">
    <source>
        <dbReference type="Google" id="ProtNLM"/>
    </source>
</evidence>
<dbReference type="KEGG" id="fcy:FRACYDRAFT_188631"/>
<feature type="domain" description="Nucleoporin Nup133/Nup155-like C-terminal" evidence="6">
    <location>
        <begin position="1066"/>
        <end position="1272"/>
    </location>
</feature>
<dbReference type="Gene3D" id="1.20.120.1880">
    <property type="entry name" value="Nucleoporin, helical C-terminal domain"/>
    <property type="match status" value="1"/>
</dbReference>
<name>A0A1E7F855_9STRA</name>
<dbReference type="Pfam" id="PF08801">
    <property type="entry name" value="Nucleoporin_N"/>
    <property type="match status" value="1"/>
</dbReference>
<dbReference type="InterPro" id="IPR004870">
    <property type="entry name" value="Nucleoporin_Nup155"/>
</dbReference>
<evidence type="ECO:0000313" key="8">
    <source>
        <dbReference type="EMBL" id="OEU14023.1"/>
    </source>
</evidence>
<evidence type="ECO:0000256" key="3">
    <source>
        <dbReference type="ARBA" id="ARBA00022448"/>
    </source>
</evidence>
<feature type="region of interest" description="Disordered" evidence="5">
    <location>
        <begin position="243"/>
        <end position="265"/>
    </location>
</feature>
<dbReference type="InterPro" id="IPR042538">
    <property type="entry name" value="Nucleoporin_Nup155_C_3"/>
</dbReference>
<comment type="similarity">
    <text evidence="2">Belongs to the non-repetitive/WGA-negative nucleoporin family.</text>
</comment>
<feature type="region of interest" description="Disordered" evidence="5">
    <location>
        <begin position="54"/>
        <end position="124"/>
    </location>
</feature>
<dbReference type="InterPro" id="IPR014908">
    <property type="entry name" value="Nucleoporin_Nup133/Nup155_N"/>
</dbReference>
<dbReference type="OrthoDB" id="338970at2759"/>
<feature type="domain" description="Nucleoporin Nup133/Nup155-like N-terminal" evidence="7">
    <location>
        <begin position="135"/>
        <end position="308"/>
    </location>
</feature>
<dbReference type="GO" id="GO:0044611">
    <property type="term" value="C:nuclear pore inner ring"/>
    <property type="evidence" value="ECO:0007669"/>
    <property type="project" value="TreeGrafter"/>
</dbReference>
<feature type="region of interest" description="Disordered" evidence="5">
    <location>
        <begin position="1"/>
        <end position="23"/>
    </location>
</feature>
<feature type="region of interest" description="Disordered" evidence="5">
    <location>
        <begin position="339"/>
        <end position="358"/>
    </location>
</feature>
<dbReference type="InParanoid" id="A0A1E7F855"/>
<feature type="domain" description="Nucleoporin Nup133/Nup155-like C-terminal" evidence="6">
    <location>
        <begin position="1461"/>
        <end position="1814"/>
    </location>
</feature>
<reference evidence="8 9" key="1">
    <citation type="submission" date="2016-09" db="EMBL/GenBank/DDBJ databases">
        <title>Extensive genetic diversity and differential bi-allelic expression allows diatom success in the polar Southern Ocean.</title>
        <authorList>
            <consortium name="DOE Joint Genome Institute"/>
            <person name="Mock T."/>
            <person name="Otillar R.P."/>
            <person name="Strauss J."/>
            <person name="Dupont C."/>
            <person name="Frickenhaus S."/>
            <person name="Maumus F."/>
            <person name="Mcmullan M."/>
            <person name="Sanges R."/>
            <person name="Schmutz J."/>
            <person name="Toseland A."/>
            <person name="Valas R."/>
            <person name="Veluchamy A."/>
            <person name="Ward B.J."/>
            <person name="Allen A."/>
            <person name="Barry K."/>
            <person name="Falciatore A."/>
            <person name="Ferrante M."/>
            <person name="Fortunato A.E."/>
            <person name="Gloeckner G."/>
            <person name="Gruber A."/>
            <person name="Hipkin R."/>
            <person name="Janech M."/>
            <person name="Kroth P."/>
            <person name="Leese F."/>
            <person name="Lindquist E."/>
            <person name="Lyon B.R."/>
            <person name="Martin J."/>
            <person name="Mayer C."/>
            <person name="Parker M."/>
            <person name="Quesneville H."/>
            <person name="Raymond J."/>
            <person name="Uhlig C."/>
            <person name="Valentin K.U."/>
            <person name="Worden A.Z."/>
            <person name="Armbrust E.V."/>
            <person name="Bowler C."/>
            <person name="Green B."/>
            <person name="Moulton V."/>
            <person name="Van Oosterhout C."/>
            <person name="Grigoriev I."/>
        </authorList>
    </citation>
    <scope>NUCLEOTIDE SEQUENCE [LARGE SCALE GENOMIC DNA]</scope>
    <source>
        <strain evidence="8 9">CCMP1102</strain>
    </source>
</reference>